<dbReference type="eggNOG" id="KOG1075">
    <property type="taxonomic scope" value="Eukaryota"/>
</dbReference>
<dbReference type="Pfam" id="PF00078">
    <property type="entry name" value="RVT_1"/>
    <property type="match status" value="1"/>
</dbReference>
<dbReference type="InterPro" id="IPR000477">
    <property type="entry name" value="RT_dom"/>
</dbReference>
<dbReference type="InterPro" id="IPR043502">
    <property type="entry name" value="DNA/RNA_pol_sf"/>
</dbReference>
<dbReference type="CDD" id="cd01650">
    <property type="entry name" value="RT_nLTR_like"/>
    <property type="match status" value="1"/>
</dbReference>
<gene>
    <name evidence="2" type="ORF">CRE_16256</name>
</gene>
<keyword evidence="3" id="KW-1185">Reference proteome</keyword>
<name>E3N2J7_CAERE</name>
<accession>E3N2J7</accession>
<protein>
    <recommendedName>
        <fullName evidence="1">Reverse transcriptase domain-containing protein</fullName>
    </recommendedName>
</protein>
<proteinExistence type="predicted"/>
<dbReference type="SUPFAM" id="SSF56672">
    <property type="entry name" value="DNA/RNA polymerases"/>
    <property type="match status" value="1"/>
</dbReference>
<dbReference type="PRINTS" id="PR01345">
    <property type="entry name" value="CERVTRCPTASE"/>
</dbReference>
<dbReference type="PROSITE" id="PS50878">
    <property type="entry name" value="RT_POL"/>
    <property type="match status" value="1"/>
</dbReference>
<dbReference type="HOGENOM" id="CLU_000680_38_1_1"/>
<dbReference type="AlphaFoldDB" id="E3N2J7"/>
<dbReference type="InParanoid" id="E3N2J7"/>
<reference evidence="2" key="1">
    <citation type="submission" date="2007-07" db="EMBL/GenBank/DDBJ databases">
        <title>PCAP assembly of the Caenorhabditis remanei genome.</title>
        <authorList>
            <consortium name="The Caenorhabditis remanei Sequencing Consortium"/>
            <person name="Wilson R.K."/>
        </authorList>
    </citation>
    <scope>NUCLEOTIDE SEQUENCE [LARGE SCALE GENOMIC DNA]</scope>
    <source>
        <strain evidence="2">PB4641</strain>
    </source>
</reference>
<evidence type="ECO:0000313" key="3">
    <source>
        <dbReference type="Proteomes" id="UP000008281"/>
    </source>
</evidence>
<dbReference type="PANTHER" id="PTHR33332">
    <property type="entry name" value="REVERSE TRANSCRIPTASE DOMAIN-CONTAINING PROTEIN"/>
    <property type="match status" value="1"/>
</dbReference>
<organism evidence="3">
    <name type="scientific">Caenorhabditis remanei</name>
    <name type="common">Caenorhabditis vulgaris</name>
    <dbReference type="NCBI Taxonomy" id="31234"/>
    <lineage>
        <taxon>Eukaryota</taxon>
        <taxon>Metazoa</taxon>
        <taxon>Ecdysozoa</taxon>
        <taxon>Nematoda</taxon>
        <taxon>Chromadorea</taxon>
        <taxon>Rhabditida</taxon>
        <taxon>Rhabditina</taxon>
        <taxon>Rhabditomorpha</taxon>
        <taxon>Rhabditoidea</taxon>
        <taxon>Rhabditidae</taxon>
        <taxon>Peloderinae</taxon>
        <taxon>Caenorhabditis</taxon>
    </lineage>
</organism>
<dbReference type="EMBL" id="DS268513">
    <property type="protein sequence ID" value="EFO84195.1"/>
    <property type="molecule type" value="Genomic_DNA"/>
</dbReference>
<dbReference type="OrthoDB" id="6503939at2759"/>
<evidence type="ECO:0000313" key="2">
    <source>
        <dbReference type="EMBL" id="EFO84195.1"/>
    </source>
</evidence>
<dbReference type="Proteomes" id="UP000008281">
    <property type="component" value="Unassembled WGS sequence"/>
</dbReference>
<feature type="domain" description="Reverse transcriptase" evidence="1">
    <location>
        <begin position="474"/>
        <end position="744"/>
    </location>
</feature>
<dbReference type="OMA" id="ERIVCKE"/>
<dbReference type="STRING" id="31234.E3N2J7"/>
<sequence>MVFRYSPPDSLFQTLLSLEHIFRVSEYKLNAQTDTEPGPTRERPDIIMIQRDGPEVLLADVTVPYENGVVAIEAAWDWKMKKYSHFIDYFARLGKRAVILPLVVGSLGSYWPDTSNSLRMLGLSDGQIRNLIPDISMIALESSKQIYWRHIFGDSYKIRNHKFGTCSLVLKQSFFARSECNQLKQYVTTSTRNGNVLDLVFSNVPLLSLNISCPIGSSDHSKLAFQVDLLHAKVPVYTEIYDYKNINWFACCEYLDKINWGLIINDKNTIDQIFDIFLTHMRQAFLVSVPTQKMTPGCHNLPQYLNNLRLLTESLHKKVASSRKKEEFLIYVLIARKYRKKLLKYQRNLELQNFKARGPSRFTHYAKFLLKPRKTLIPTLEPLPGCYAKSDQEKADCLASHFEKQYLNKSTSPLSFPSNFKSSQTTPWITDNDLFKLMMKSKNSSTPTSDGVPHTFMKMISPSISSPLSQICNLTMSRGSVPKVWKHSYILPLNKTAKPSQPSDFRPISITSQICRIYERFLLKQIIAHLDSINFWSDEQHGFRPRRSTVSCMLTALNDWTDNIDKGNQVDIVYLDYAKAFDRVQHELLLAKLVEVRLNPSLIRWIDSFLSERYFEVKVGKSYSAKRKALCGVPQGSVLSPILFGIFVNDVPKTLPPGVKCRQFADDLKIYASFSTSDSSNSLPNRLQLAIDSVILWSKKAKLDLNNSKTECITLGNRRAMNTYTIEGNTVGQKTLIRDLGFLISPKLDFSEHWHKATNAAKFLVSQIFTKYNSIDSKIMTLLYKTFIRPVLEYGTEVSSPYKKCDIRAIESIQNSFTRRLLSRQIGRYLTPSDPDYLSANQRNAKYGQASLEHRRQTTDYKMILKMQLGKIDINTEDFFTTNTFTKTRSNNTFHWKAGKTKTRRNFFIHRTLSRVAISSDRPPISPN</sequence>
<evidence type="ECO:0000259" key="1">
    <source>
        <dbReference type="PROSITE" id="PS50878"/>
    </source>
</evidence>